<dbReference type="PROSITE" id="PS50071">
    <property type="entry name" value="HOMEOBOX_2"/>
    <property type="match status" value="1"/>
</dbReference>
<feature type="DNA-binding region" description="Homeobox" evidence="6">
    <location>
        <begin position="124"/>
        <end position="186"/>
    </location>
</feature>
<evidence type="ECO:0000256" key="3">
    <source>
        <dbReference type="ARBA" id="ARBA00023125"/>
    </source>
</evidence>
<evidence type="ECO:0000256" key="5">
    <source>
        <dbReference type="ARBA" id="ARBA00023242"/>
    </source>
</evidence>
<dbReference type="EMBL" id="JARBDR010000917">
    <property type="protein sequence ID" value="KAJ8303129.1"/>
    <property type="molecule type" value="Genomic_DNA"/>
</dbReference>
<evidence type="ECO:0000256" key="2">
    <source>
        <dbReference type="ARBA" id="ARBA00008446"/>
    </source>
</evidence>
<evidence type="ECO:0000256" key="4">
    <source>
        <dbReference type="ARBA" id="ARBA00023155"/>
    </source>
</evidence>
<feature type="compositionally biased region" description="Polar residues" evidence="7">
    <location>
        <begin position="278"/>
        <end position="341"/>
    </location>
</feature>
<dbReference type="InterPro" id="IPR001356">
    <property type="entry name" value="HD"/>
</dbReference>
<protein>
    <recommendedName>
        <fullName evidence="8">Homeobox domain-containing protein</fullName>
    </recommendedName>
</protein>
<dbReference type="PROSITE" id="PS00027">
    <property type="entry name" value="HOMEOBOX_1"/>
    <property type="match status" value="1"/>
</dbReference>
<evidence type="ECO:0000256" key="1">
    <source>
        <dbReference type="ARBA" id="ARBA00004123"/>
    </source>
</evidence>
<evidence type="ECO:0000256" key="7">
    <source>
        <dbReference type="SAM" id="MobiDB-lite"/>
    </source>
</evidence>
<proteinExistence type="inferred from homology"/>
<name>A0ABQ9ECS4_TEGGR</name>
<dbReference type="PANTHER" id="PTHR11211">
    <property type="entry name" value="IROQUOIS-CLASS HOMEODOMAIN PROTEIN IRX"/>
    <property type="match status" value="1"/>
</dbReference>
<dbReference type="Proteomes" id="UP001217089">
    <property type="component" value="Unassembled WGS sequence"/>
</dbReference>
<gene>
    <name evidence="9" type="ORF">KUTeg_019525</name>
</gene>
<dbReference type="SMART" id="SM00389">
    <property type="entry name" value="HOX"/>
    <property type="match status" value="1"/>
</dbReference>
<dbReference type="CDD" id="cd00086">
    <property type="entry name" value="homeodomain"/>
    <property type="match status" value="1"/>
</dbReference>
<evidence type="ECO:0000313" key="9">
    <source>
        <dbReference type="EMBL" id="KAJ8303129.1"/>
    </source>
</evidence>
<keyword evidence="3 6" id="KW-0238">DNA-binding</keyword>
<comment type="similarity">
    <text evidence="2">Belongs to the TALE/IRO homeobox family.</text>
</comment>
<organism evidence="9 10">
    <name type="scientific">Tegillarca granosa</name>
    <name type="common">Malaysian cockle</name>
    <name type="synonym">Anadara granosa</name>
    <dbReference type="NCBI Taxonomy" id="220873"/>
    <lineage>
        <taxon>Eukaryota</taxon>
        <taxon>Metazoa</taxon>
        <taxon>Spiralia</taxon>
        <taxon>Lophotrochozoa</taxon>
        <taxon>Mollusca</taxon>
        <taxon>Bivalvia</taxon>
        <taxon>Autobranchia</taxon>
        <taxon>Pteriomorphia</taxon>
        <taxon>Arcoida</taxon>
        <taxon>Arcoidea</taxon>
        <taxon>Arcidae</taxon>
        <taxon>Tegillarca</taxon>
    </lineage>
</organism>
<feature type="domain" description="Homeobox" evidence="8">
    <location>
        <begin position="122"/>
        <end position="185"/>
    </location>
</feature>
<dbReference type="InterPro" id="IPR008422">
    <property type="entry name" value="KN_HD"/>
</dbReference>
<comment type="caution">
    <text evidence="9">The sequence shown here is derived from an EMBL/GenBank/DDBJ whole genome shotgun (WGS) entry which is preliminary data.</text>
</comment>
<dbReference type="InterPro" id="IPR017970">
    <property type="entry name" value="Homeobox_CS"/>
</dbReference>
<dbReference type="SUPFAM" id="SSF46689">
    <property type="entry name" value="Homeodomain-like"/>
    <property type="match status" value="1"/>
</dbReference>
<dbReference type="PANTHER" id="PTHR11211:SF40">
    <property type="entry name" value="MIRROR, ISOFORM C"/>
    <property type="match status" value="1"/>
</dbReference>
<reference evidence="9 10" key="1">
    <citation type="submission" date="2022-12" db="EMBL/GenBank/DDBJ databases">
        <title>Chromosome-level genome of Tegillarca granosa.</title>
        <authorList>
            <person name="Kim J."/>
        </authorList>
    </citation>
    <scope>NUCLEOTIDE SEQUENCE [LARGE SCALE GENOMIC DNA]</scope>
    <source>
        <strain evidence="9">Teg-2019</strain>
        <tissue evidence="9">Adductor muscle</tissue>
    </source>
</reference>
<comment type="subcellular location">
    <subcellularLocation>
        <location evidence="1 6">Nucleus</location>
    </subcellularLocation>
</comment>
<feature type="non-terminal residue" evidence="9">
    <location>
        <position position="443"/>
    </location>
</feature>
<feature type="compositionally biased region" description="Basic and acidic residues" evidence="7">
    <location>
        <begin position="213"/>
        <end position="246"/>
    </location>
</feature>
<evidence type="ECO:0000313" key="10">
    <source>
        <dbReference type="Proteomes" id="UP001217089"/>
    </source>
</evidence>
<feature type="compositionally biased region" description="Acidic residues" evidence="7">
    <location>
        <begin position="199"/>
        <end position="212"/>
    </location>
</feature>
<keyword evidence="10" id="KW-1185">Reference proteome</keyword>
<dbReference type="Gene3D" id="1.10.10.60">
    <property type="entry name" value="Homeodomain-like"/>
    <property type="match status" value="1"/>
</dbReference>
<dbReference type="Pfam" id="PF05920">
    <property type="entry name" value="Homeobox_KN"/>
    <property type="match status" value="1"/>
</dbReference>
<keyword evidence="5 6" id="KW-0539">Nucleus</keyword>
<feature type="region of interest" description="Disordered" evidence="7">
    <location>
        <begin position="186"/>
        <end position="345"/>
    </location>
</feature>
<dbReference type="InterPro" id="IPR009057">
    <property type="entry name" value="Homeodomain-like_sf"/>
</dbReference>
<sequence>MSNSGSSGSSSRGCCENGRPIMTDPHTGQTICSCQYSSTLLSYARVSGLPDGVYGNPAYAAATQGYVPLGSEGSAFYSPLANGAYDLKDTPDAWRSLTQPGACFPYDPSMAVYPYGAGYGGIDLNARRKNATRETTNTLKAWLYEHRKNPYPTKGEKIMLAIITKMTLTQVSTWFANARRRLKKENKMTWSPRNRSEDGTEDNDNDDDDLDDGKDPLSDNERLCDEKDDSSKQLHDGDDFKERIISVDDEDSNLSFKDLDDLDPFHPAPSVGGDSRSSDLASPSLNGSLKCTTGNSGTKDSHISSSNVQQTQNRPKIWSVSQFLNTPNNDSESEKSGSVITASKPKPFPNGGTSFLYLPSTNNAHALNAGRYGPFGAYPLSLTHTTLSYPYTLSSHTSAKAALASSSAMLNGPENLSTTGEKSVRSQNGLFSPARDIDIVRNG</sequence>
<accession>A0ABQ9ECS4</accession>
<evidence type="ECO:0000259" key="8">
    <source>
        <dbReference type="PROSITE" id="PS50071"/>
    </source>
</evidence>
<evidence type="ECO:0000256" key="6">
    <source>
        <dbReference type="PROSITE-ProRule" id="PRU00108"/>
    </source>
</evidence>
<keyword evidence="4 6" id="KW-0371">Homeobox</keyword>